<evidence type="ECO:0000313" key="2">
    <source>
        <dbReference type="Proteomes" id="UP000270924"/>
    </source>
</evidence>
<dbReference type="AlphaFoldDB" id="A0A3P7FIK3"/>
<protein>
    <submittedName>
        <fullName evidence="1">Uncharacterized protein</fullName>
    </submittedName>
</protein>
<sequence length="59" mass="6778">MIPKGRYTSKLPVKRNSSKKAVVKMKRLKKVTTVLSLHILHPRDISSTPKLFNLVNCYL</sequence>
<dbReference type="Proteomes" id="UP000270924">
    <property type="component" value="Unassembled WGS sequence"/>
</dbReference>
<keyword evidence="2" id="KW-1185">Reference proteome</keyword>
<dbReference type="InParanoid" id="A0A3P7FIK3"/>
<dbReference type="EMBL" id="UYWW01000735">
    <property type="protein sequence ID" value="VDM09195.1"/>
    <property type="molecule type" value="Genomic_DNA"/>
</dbReference>
<proteinExistence type="predicted"/>
<name>A0A3P7FIK3_WUCBA</name>
<gene>
    <name evidence="1" type="ORF">WBA_LOCUS2581</name>
</gene>
<reference evidence="1 2" key="1">
    <citation type="submission" date="2018-11" db="EMBL/GenBank/DDBJ databases">
        <authorList>
            <consortium name="Pathogen Informatics"/>
        </authorList>
    </citation>
    <scope>NUCLEOTIDE SEQUENCE [LARGE SCALE GENOMIC DNA]</scope>
</reference>
<evidence type="ECO:0000313" key="1">
    <source>
        <dbReference type="EMBL" id="VDM09195.1"/>
    </source>
</evidence>
<organism evidence="1 2">
    <name type="scientific">Wuchereria bancrofti</name>
    <dbReference type="NCBI Taxonomy" id="6293"/>
    <lineage>
        <taxon>Eukaryota</taxon>
        <taxon>Metazoa</taxon>
        <taxon>Ecdysozoa</taxon>
        <taxon>Nematoda</taxon>
        <taxon>Chromadorea</taxon>
        <taxon>Rhabditida</taxon>
        <taxon>Spirurina</taxon>
        <taxon>Spiruromorpha</taxon>
        <taxon>Filarioidea</taxon>
        <taxon>Onchocercidae</taxon>
        <taxon>Wuchereria</taxon>
    </lineage>
</organism>
<accession>A0A3P7FIK3</accession>